<dbReference type="InterPro" id="IPR051681">
    <property type="entry name" value="Ser/Thr_Kinases-Pseudokinases"/>
</dbReference>
<dbReference type="Proteomes" id="UP000747110">
    <property type="component" value="Unassembled WGS sequence"/>
</dbReference>
<dbReference type="AlphaFoldDB" id="A0A8J4BXN2"/>
<evidence type="ECO:0000313" key="3">
    <source>
        <dbReference type="EMBL" id="GIL69245.1"/>
    </source>
</evidence>
<feature type="region of interest" description="Disordered" evidence="1">
    <location>
        <begin position="90"/>
        <end position="120"/>
    </location>
</feature>
<organism evidence="3 4">
    <name type="scientific">Volvox reticuliferus</name>
    <dbReference type="NCBI Taxonomy" id="1737510"/>
    <lineage>
        <taxon>Eukaryota</taxon>
        <taxon>Viridiplantae</taxon>
        <taxon>Chlorophyta</taxon>
        <taxon>core chlorophytes</taxon>
        <taxon>Chlorophyceae</taxon>
        <taxon>CS clade</taxon>
        <taxon>Chlamydomonadales</taxon>
        <taxon>Volvocaceae</taxon>
        <taxon>Volvox</taxon>
    </lineage>
</organism>
<dbReference type="Pfam" id="PF07714">
    <property type="entry name" value="PK_Tyr_Ser-Thr"/>
    <property type="match status" value="1"/>
</dbReference>
<proteinExistence type="predicted"/>
<evidence type="ECO:0000313" key="4">
    <source>
        <dbReference type="Proteomes" id="UP000747110"/>
    </source>
</evidence>
<dbReference type="EMBL" id="BNCP01000001">
    <property type="protein sequence ID" value="GIL69245.1"/>
    <property type="molecule type" value="Genomic_DNA"/>
</dbReference>
<gene>
    <name evidence="3" type="ORF">Vretifemale_190</name>
</gene>
<protein>
    <recommendedName>
        <fullName evidence="2">Protein kinase domain-containing protein</fullName>
    </recommendedName>
</protein>
<comment type="caution">
    <text evidence="3">The sequence shown here is derived from an EMBL/GenBank/DDBJ whole genome shotgun (WGS) entry which is preliminary data.</text>
</comment>
<dbReference type="PANTHER" id="PTHR44329">
    <property type="entry name" value="SERINE/THREONINE-PROTEIN KINASE TNNI3K-RELATED"/>
    <property type="match status" value="1"/>
</dbReference>
<sequence>AADVYSFGVLLWQMYTGLRPWAGMNTGQIVYNVGMKAMQLPFPSDTPTGLLAVSRACTAADPRKRPTFVKVQEDLLAMAGEVGLEVDRRNSLVNTGPGPGPGLPGSGGGGPASVGCMTEPAMVSSADAGAGCTTRGRRSPQPR</sequence>
<dbReference type="OrthoDB" id="537312at2759"/>
<name>A0A8J4BXN2_9CHLO</name>
<dbReference type="InterPro" id="IPR000719">
    <property type="entry name" value="Prot_kinase_dom"/>
</dbReference>
<dbReference type="PROSITE" id="PS50011">
    <property type="entry name" value="PROTEIN_KINASE_DOM"/>
    <property type="match status" value="1"/>
</dbReference>
<feature type="compositionally biased region" description="Gly residues" evidence="1">
    <location>
        <begin position="103"/>
        <end position="112"/>
    </location>
</feature>
<dbReference type="GO" id="GO:0004674">
    <property type="term" value="F:protein serine/threonine kinase activity"/>
    <property type="evidence" value="ECO:0007669"/>
    <property type="project" value="TreeGrafter"/>
</dbReference>
<dbReference type="InterPro" id="IPR001245">
    <property type="entry name" value="Ser-Thr/Tyr_kinase_cat_dom"/>
</dbReference>
<dbReference type="GO" id="GO:0005524">
    <property type="term" value="F:ATP binding"/>
    <property type="evidence" value="ECO:0007669"/>
    <property type="project" value="InterPro"/>
</dbReference>
<keyword evidence="4" id="KW-1185">Reference proteome</keyword>
<dbReference type="SUPFAM" id="SSF56112">
    <property type="entry name" value="Protein kinase-like (PK-like)"/>
    <property type="match status" value="1"/>
</dbReference>
<evidence type="ECO:0000256" key="1">
    <source>
        <dbReference type="SAM" id="MobiDB-lite"/>
    </source>
</evidence>
<feature type="non-terminal residue" evidence="3">
    <location>
        <position position="1"/>
    </location>
</feature>
<reference evidence="3" key="1">
    <citation type="journal article" date="2021" name="Proc. Natl. Acad. Sci. U.S.A.">
        <title>Three genomes in the algal genus Volvox reveal the fate of a haploid sex-determining region after a transition to homothallism.</title>
        <authorList>
            <person name="Yamamoto K."/>
            <person name="Hamaji T."/>
            <person name="Kawai-Toyooka H."/>
            <person name="Matsuzaki R."/>
            <person name="Takahashi F."/>
            <person name="Nishimura Y."/>
            <person name="Kawachi M."/>
            <person name="Noguchi H."/>
            <person name="Minakuchi Y."/>
            <person name="Umen J.G."/>
            <person name="Toyoda A."/>
            <person name="Nozaki H."/>
        </authorList>
    </citation>
    <scope>NUCLEOTIDE SEQUENCE</scope>
    <source>
        <strain evidence="3">NIES-3786</strain>
    </source>
</reference>
<feature type="domain" description="Protein kinase" evidence="2">
    <location>
        <begin position="1"/>
        <end position="76"/>
    </location>
</feature>
<dbReference type="PANTHER" id="PTHR44329:SF214">
    <property type="entry name" value="PROTEIN KINASE DOMAIN-CONTAINING PROTEIN"/>
    <property type="match status" value="1"/>
</dbReference>
<evidence type="ECO:0000259" key="2">
    <source>
        <dbReference type="PROSITE" id="PS50011"/>
    </source>
</evidence>
<dbReference type="Gene3D" id="1.10.510.10">
    <property type="entry name" value="Transferase(Phosphotransferase) domain 1"/>
    <property type="match status" value="1"/>
</dbReference>
<dbReference type="InterPro" id="IPR011009">
    <property type="entry name" value="Kinase-like_dom_sf"/>
</dbReference>
<accession>A0A8J4BXN2</accession>